<reference evidence="6 7" key="1">
    <citation type="submission" date="2016-07" db="EMBL/GenBank/DDBJ databases">
        <title>Pervasive Adenine N6-methylation of Active Genes in Fungi.</title>
        <authorList>
            <consortium name="DOE Joint Genome Institute"/>
            <person name="Mondo S.J."/>
            <person name="Dannebaum R.O."/>
            <person name="Kuo R.C."/>
            <person name="Labutti K."/>
            <person name="Haridas S."/>
            <person name="Kuo A."/>
            <person name="Salamov A."/>
            <person name="Ahrendt S.R."/>
            <person name="Lipzen A."/>
            <person name="Sullivan W."/>
            <person name="Andreopoulos W.B."/>
            <person name="Clum A."/>
            <person name="Lindquist E."/>
            <person name="Daum C."/>
            <person name="Ramamoorthy G.K."/>
            <person name="Gryganskyi A."/>
            <person name="Culley D."/>
            <person name="Magnuson J.K."/>
            <person name="James T.Y."/>
            <person name="O'Malley M.A."/>
            <person name="Stajich J.E."/>
            <person name="Spatafora J.W."/>
            <person name="Visel A."/>
            <person name="Grigoriev I.V."/>
        </authorList>
    </citation>
    <scope>NUCLEOTIDE SEQUENCE [LARGE SCALE GENOMIC DNA]</scope>
    <source>
        <strain evidence="6 7">NRRL 3301</strain>
    </source>
</reference>
<keyword evidence="2 5" id="KW-0812">Transmembrane</keyword>
<organism evidence="6 7">
    <name type="scientific">Hesseltinella vesiculosa</name>
    <dbReference type="NCBI Taxonomy" id="101127"/>
    <lineage>
        <taxon>Eukaryota</taxon>
        <taxon>Fungi</taxon>
        <taxon>Fungi incertae sedis</taxon>
        <taxon>Mucoromycota</taxon>
        <taxon>Mucoromycotina</taxon>
        <taxon>Mucoromycetes</taxon>
        <taxon>Mucorales</taxon>
        <taxon>Cunninghamellaceae</taxon>
        <taxon>Hesseltinella</taxon>
    </lineage>
</organism>
<dbReference type="OrthoDB" id="419711at2759"/>
<feature type="transmembrane region" description="Helical" evidence="5">
    <location>
        <begin position="224"/>
        <end position="240"/>
    </location>
</feature>
<gene>
    <name evidence="6" type="ORF">DM01DRAFT_1409565</name>
</gene>
<protein>
    <submittedName>
        <fullName evidence="6">Uncharacterized protein</fullName>
    </submittedName>
</protein>
<keyword evidence="3 5" id="KW-1133">Transmembrane helix</keyword>
<feature type="transmembrane region" description="Helical" evidence="5">
    <location>
        <begin position="116"/>
        <end position="136"/>
    </location>
</feature>
<feature type="transmembrane region" description="Helical" evidence="5">
    <location>
        <begin position="156"/>
        <end position="176"/>
    </location>
</feature>
<sequence>MPVQDQFIQSEANKCIEWFGLDQFQPEKAVTSHFLPSSGLLFLRLIFVLYSGAVQWASVYWMASHFEFRHYFGYFTYLTFIGLHAYFVVTFYHHVRYLLSSRRPISFLCQWPMLNYLYVYLYHTVITFNLVTPIVYWGLLSSDFLSKGSDNDRMEWWLTPSVHGASMVMMLVDVFFNRMVVMTRMLLLVLLTVIIYLCLALVYYETEGWLVYSFMDLSQPIRAVMYYSGVFFLFVACFFFQKAIHLLRDFLFQVKAHRGKNKVMDESMLYGQKGLVTPMMDSGIASQITFVNSSSHHLPV</sequence>
<dbReference type="EMBL" id="MCGT01000027">
    <property type="protein sequence ID" value="ORX49097.1"/>
    <property type="molecule type" value="Genomic_DNA"/>
</dbReference>
<comment type="subcellular location">
    <subcellularLocation>
        <location evidence="1">Endomembrane system</location>
        <topology evidence="1">Multi-pass membrane protein</topology>
    </subcellularLocation>
</comment>
<dbReference type="GO" id="GO:0012505">
    <property type="term" value="C:endomembrane system"/>
    <property type="evidence" value="ECO:0007669"/>
    <property type="project" value="UniProtKB-SubCell"/>
</dbReference>
<feature type="transmembrane region" description="Helical" evidence="5">
    <location>
        <begin position="74"/>
        <end position="95"/>
    </location>
</feature>
<dbReference type="Proteomes" id="UP000242146">
    <property type="component" value="Unassembled WGS sequence"/>
</dbReference>
<dbReference type="Pfam" id="PF04750">
    <property type="entry name" value="Far-17a_AIG1"/>
    <property type="match status" value="1"/>
</dbReference>
<keyword evidence="7" id="KW-1185">Reference proteome</keyword>
<evidence type="ECO:0000256" key="4">
    <source>
        <dbReference type="ARBA" id="ARBA00023136"/>
    </source>
</evidence>
<dbReference type="PANTHER" id="PTHR12242:SF1">
    <property type="entry name" value="MYND-TYPE DOMAIN-CONTAINING PROTEIN"/>
    <property type="match status" value="1"/>
</dbReference>
<dbReference type="PANTHER" id="PTHR12242">
    <property type="entry name" value="OS02G0130600 PROTEIN-RELATED"/>
    <property type="match status" value="1"/>
</dbReference>
<evidence type="ECO:0000256" key="1">
    <source>
        <dbReference type="ARBA" id="ARBA00004127"/>
    </source>
</evidence>
<dbReference type="AlphaFoldDB" id="A0A1X2GAF3"/>
<evidence type="ECO:0000256" key="3">
    <source>
        <dbReference type="ARBA" id="ARBA00022989"/>
    </source>
</evidence>
<evidence type="ECO:0000313" key="7">
    <source>
        <dbReference type="Proteomes" id="UP000242146"/>
    </source>
</evidence>
<keyword evidence="4 5" id="KW-0472">Membrane</keyword>
<proteinExistence type="predicted"/>
<feature type="transmembrane region" description="Helical" evidence="5">
    <location>
        <begin position="185"/>
        <end position="204"/>
    </location>
</feature>
<evidence type="ECO:0000256" key="2">
    <source>
        <dbReference type="ARBA" id="ARBA00022692"/>
    </source>
</evidence>
<evidence type="ECO:0000256" key="5">
    <source>
        <dbReference type="SAM" id="Phobius"/>
    </source>
</evidence>
<name>A0A1X2GAF3_9FUNG</name>
<comment type="caution">
    <text evidence="6">The sequence shown here is derived from an EMBL/GenBank/DDBJ whole genome shotgun (WGS) entry which is preliminary data.</text>
</comment>
<evidence type="ECO:0000313" key="6">
    <source>
        <dbReference type="EMBL" id="ORX49097.1"/>
    </source>
</evidence>
<dbReference type="GO" id="GO:0016020">
    <property type="term" value="C:membrane"/>
    <property type="evidence" value="ECO:0007669"/>
    <property type="project" value="InterPro"/>
</dbReference>
<dbReference type="InterPro" id="IPR006838">
    <property type="entry name" value="ADTRP_AIG1"/>
</dbReference>
<dbReference type="STRING" id="101127.A0A1X2GAF3"/>
<accession>A0A1X2GAF3</accession>
<feature type="transmembrane region" description="Helical" evidence="5">
    <location>
        <begin position="41"/>
        <end position="62"/>
    </location>
</feature>